<keyword evidence="4" id="KW-1185">Reference proteome</keyword>
<evidence type="ECO:0000313" key="3">
    <source>
        <dbReference type="EMBL" id="KAL5109332.1"/>
    </source>
</evidence>
<feature type="transmembrane region" description="Helical" evidence="2">
    <location>
        <begin position="55"/>
        <end position="78"/>
    </location>
</feature>
<sequence>MAFTVWPSVSHSRSPSSTENATRSLKAEFNWKSLSLQHSNPVQLSYSQWQWMDGAFYISFRFVMATALVTWLGCEIPFELRHFGDKPMFLWFTYATEWAFILLTFTSVGFAAFCIYYKLNKDRMDSVVGAKILWFAFIVSANSMITTSGIYWITFWDGDYAYFFKLTSKLKHSIPALLVIIDMFINNLPIRLVQCIYTLVIGIFYGLFTYIYWLSGSAGFNGNGVIYPILNWNRPGFAIGACILALLFCCIVQVLLYLLYFTRTYLSYLVGGRGVQTFRLLCPEGSDESHPLAREASDVLDADRETGATKSYSSLD</sequence>
<gene>
    <name evidence="3" type="ORF">TcWFU_008404</name>
</gene>
<evidence type="ECO:0000256" key="2">
    <source>
        <dbReference type="SAM" id="Phobius"/>
    </source>
</evidence>
<proteinExistence type="predicted"/>
<dbReference type="PANTHER" id="PTHR12242">
    <property type="entry name" value="OS02G0130600 PROTEIN-RELATED"/>
    <property type="match status" value="1"/>
</dbReference>
<dbReference type="EMBL" id="JAKROA010000003">
    <property type="protein sequence ID" value="KAL5109332.1"/>
    <property type="molecule type" value="Genomic_DNA"/>
</dbReference>
<organism evidence="3 4">
    <name type="scientific">Taenia crassiceps</name>
    <dbReference type="NCBI Taxonomy" id="6207"/>
    <lineage>
        <taxon>Eukaryota</taxon>
        <taxon>Metazoa</taxon>
        <taxon>Spiralia</taxon>
        <taxon>Lophotrochozoa</taxon>
        <taxon>Platyhelminthes</taxon>
        <taxon>Cestoda</taxon>
        <taxon>Eucestoda</taxon>
        <taxon>Cyclophyllidea</taxon>
        <taxon>Taeniidae</taxon>
        <taxon>Taenia</taxon>
    </lineage>
</organism>
<comment type="caution">
    <text evidence="3">The sequence shown here is derived from an EMBL/GenBank/DDBJ whole genome shotgun (WGS) entry which is preliminary data.</text>
</comment>
<keyword evidence="2" id="KW-1133">Transmembrane helix</keyword>
<keyword evidence="2" id="KW-0472">Membrane</keyword>
<feature type="transmembrane region" description="Helical" evidence="2">
    <location>
        <begin position="173"/>
        <end position="189"/>
    </location>
</feature>
<protein>
    <submittedName>
        <fullName evidence="3">Uncharacterized protein</fullName>
    </submittedName>
</protein>
<accession>A0ABR4QIE9</accession>
<evidence type="ECO:0000256" key="1">
    <source>
        <dbReference type="SAM" id="MobiDB-lite"/>
    </source>
</evidence>
<reference evidence="3 4" key="1">
    <citation type="journal article" date="2022" name="Front. Cell. Infect. Microbiol.">
        <title>The Genomes of Two Strains of Taenia crassiceps the Animal Model for the Study of Human Cysticercosis.</title>
        <authorList>
            <person name="Bobes R.J."/>
            <person name="Estrada K."/>
            <person name="Rios-Valencia D.G."/>
            <person name="Calderon-Gallegos A."/>
            <person name="de la Torre P."/>
            <person name="Carrero J.C."/>
            <person name="Sanchez-Flores A."/>
            <person name="Laclette J.P."/>
        </authorList>
    </citation>
    <scope>NUCLEOTIDE SEQUENCE [LARGE SCALE GENOMIC DNA]</scope>
    <source>
        <strain evidence="3">WFUcys</strain>
    </source>
</reference>
<feature type="transmembrane region" description="Helical" evidence="2">
    <location>
        <begin position="98"/>
        <end position="120"/>
    </location>
</feature>
<dbReference type="InterPro" id="IPR049352">
    <property type="entry name" value="Rost"/>
</dbReference>
<feature type="compositionally biased region" description="Basic and acidic residues" evidence="1">
    <location>
        <begin position="297"/>
        <end position="307"/>
    </location>
</feature>
<feature type="transmembrane region" description="Helical" evidence="2">
    <location>
        <begin position="235"/>
        <end position="260"/>
    </location>
</feature>
<feature type="transmembrane region" description="Helical" evidence="2">
    <location>
        <begin position="132"/>
        <end position="153"/>
    </location>
</feature>
<evidence type="ECO:0000313" key="4">
    <source>
        <dbReference type="Proteomes" id="UP001651158"/>
    </source>
</evidence>
<keyword evidence="2" id="KW-0812">Transmembrane</keyword>
<dbReference type="Proteomes" id="UP001651158">
    <property type="component" value="Unassembled WGS sequence"/>
</dbReference>
<dbReference type="PANTHER" id="PTHR12242:SF1">
    <property type="entry name" value="MYND-TYPE DOMAIN-CONTAINING PROTEIN"/>
    <property type="match status" value="1"/>
</dbReference>
<name>A0ABR4QIE9_9CEST</name>
<feature type="transmembrane region" description="Helical" evidence="2">
    <location>
        <begin position="196"/>
        <end position="215"/>
    </location>
</feature>
<feature type="region of interest" description="Disordered" evidence="1">
    <location>
        <begin position="297"/>
        <end position="316"/>
    </location>
</feature>
<dbReference type="Pfam" id="PF21534">
    <property type="entry name" value="Rost"/>
    <property type="match status" value="1"/>
</dbReference>